<dbReference type="AlphaFoldDB" id="J3PKK8"/>
<dbReference type="RefSeq" id="XP_009230259.1">
    <property type="nucleotide sequence ID" value="XM_009231995.1"/>
</dbReference>
<gene>
    <name evidence="3" type="primary">20354526</name>
    <name evidence="2" type="ORF">GGTG_14068</name>
</gene>
<reference evidence="2" key="3">
    <citation type="submission" date="2010-09" db="EMBL/GenBank/DDBJ databases">
        <title>Annotation of Gaeumannomyces graminis var. tritici R3-111a-1.</title>
        <authorList>
            <consortium name="The Broad Institute Genome Sequencing Platform"/>
            <person name="Ma L.-J."/>
            <person name="Dead R."/>
            <person name="Young S.K."/>
            <person name="Zeng Q."/>
            <person name="Gargeya S."/>
            <person name="Fitzgerald M."/>
            <person name="Haas B."/>
            <person name="Abouelleil A."/>
            <person name="Alvarado L."/>
            <person name="Arachchi H.M."/>
            <person name="Berlin A."/>
            <person name="Brown A."/>
            <person name="Chapman S.B."/>
            <person name="Chen Z."/>
            <person name="Dunbar C."/>
            <person name="Freedman E."/>
            <person name="Gearin G."/>
            <person name="Gellesch M."/>
            <person name="Goldberg J."/>
            <person name="Griggs A."/>
            <person name="Gujja S."/>
            <person name="Heiman D."/>
            <person name="Howarth C."/>
            <person name="Larson L."/>
            <person name="Lui A."/>
            <person name="MacDonald P.J.P."/>
            <person name="Mehta T."/>
            <person name="Montmayeur A."/>
            <person name="Murphy C."/>
            <person name="Neiman D."/>
            <person name="Pearson M."/>
            <person name="Priest M."/>
            <person name="Roberts A."/>
            <person name="Saif S."/>
            <person name="Shea T."/>
            <person name="Shenoy N."/>
            <person name="Sisk P."/>
            <person name="Stolte C."/>
            <person name="Sykes S."/>
            <person name="Yandava C."/>
            <person name="Wortman J."/>
            <person name="Nusbaum C."/>
            <person name="Birren B."/>
        </authorList>
    </citation>
    <scope>NUCLEOTIDE SEQUENCE</scope>
    <source>
        <strain evidence="2">R3-111a-1</strain>
    </source>
</reference>
<reference evidence="4" key="1">
    <citation type="submission" date="2010-07" db="EMBL/GenBank/DDBJ databases">
        <title>The genome sequence of Gaeumannomyces graminis var. tritici strain R3-111a-1.</title>
        <authorList>
            <consortium name="The Broad Institute Genome Sequencing Platform"/>
            <person name="Ma L.-J."/>
            <person name="Dead R."/>
            <person name="Young S."/>
            <person name="Zeng Q."/>
            <person name="Koehrsen M."/>
            <person name="Alvarado L."/>
            <person name="Berlin A."/>
            <person name="Chapman S.B."/>
            <person name="Chen Z."/>
            <person name="Freedman E."/>
            <person name="Gellesch M."/>
            <person name="Goldberg J."/>
            <person name="Griggs A."/>
            <person name="Gujja S."/>
            <person name="Heilman E.R."/>
            <person name="Heiman D."/>
            <person name="Hepburn T."/>
            <person name="Howarth C."/>
            <person name="Jen D."/>
            <person name="Larson L."/>
            <person name="Mehta T."/>
            <person name="Neiman D."/>
            <person name="Pearson M."/>
            <person name="Roberts A."/>
            <person name="Saif S."/>
            <person name="Shea T."/>
            <person name="Shenoy N."/>
            <person name="Sisk P."/>
            <person name="Stolte C."/>
            <person name="Sykes S."/>
            <person name="Walk T."/>
            <person name="White J."/>
            <person name="Yandava C."/>
            <person name="Haas B."/>
            <person name="Nusbaum C."/>
            <person name="Birren B."/>
        </authorList>
    </citation>
    <scope>NUCLEOTIDE SEQUENCE [LARGE SCALE GENOMIC DNA]</scope>
    <source>
        <strain evidence="4">R3-111a-1</strain>
    </source>
</reference>
<evidence type="ECO:0000313" key="2">
    <source>
        <dbReference type="EMBL" id="EJT68354.1"/>
    </source>
</evidence>
<reference evidence="3" key="5">
    <citation type="submission" date="2018-04" db="UniProtKB">
        <authorList>
            <consortium name="EnsemblFungi"/>
        </authorList>
    </citation>
    <scope>IDENTIFICATION</scope>
    <source>
        <strain evidence="3">R3-111a-1</strain>
    </source>
</reference>
<dbReference type="PANTHER" id="PTHR42070:SF1">
    <property type="entry name" value="FILAMENT ASSOCIATED PROTEIN, PUTATIVE (AFU_ORTHOLOGUE AFUA_8G06630)-RELATED"/>
    <property type="match status" value="1"/>
</dbReference>
<dbReference type="Proteomes" id="UP000006039">
    <property type="component" value="Unassembled WGS sequence"/>
</dbReference>
<dbReference type="eggNOG" id="ENOG502R6CF">
    <property type="taxonomic scope" value="Eukaryota"/>
</dbReference>
<evidence type="ECO:0000313" key="4">
    <source>
        <dbReference type="Proteomes" id="UP000006039"/>
    </source>
</evidence>
<dbReference type="VEuPathDB" id="FungiDB:GGTG_14068"/>
<dbReference type="HOGENOM" id="CLU_915397_0_0_1"/>
<dbReference type="EMBL" id="GL385515">
    <property type="protein sequence ID" value="EJT68354.1"/>
    <property type="molecule type" value="Genomic_DNA"/>
</dbReference>
<evidence type="ECO:0000256" key="1">
    <source>
        <dbReference type="SAM" id="MobiDB-lite"/>
    </source>
</evidence>
<evidence type="ECO:0000313" key="3">
    <source>
        <dbReference type="EnsemblFungi" id="EJT68354"/>
    </source>
</evidence>
<sequence length="304" mass="32458">MSKTMITVKPAVEAVFKGIMDKTLEQYSELRFPDPVNPSATKEEETGTKEEETGTKEEETGTKEEKKELLESLQRRVADYERQGAQATLEMQQAAHAVAVENRRLRGLLAAGGIKRKLEEACPADLGDGDAQQSGGSDCKGLNREQLAVSPADTVKACCPSVRIPAKYVIPSDASLGEEKEGLATIPPEPAACCGPKVCGVPVTVELEPRHPSPQPLPQAVSCCSTLPSQAISCCGADADGPLQTRSVFQTACEDAAALLMEKRGENADATDRLEIRSALGRVGPGTCQVKYTTVLELLDKFTV</sequence>
<proteinExistence type="predicted"/>
<name>J3PKK8_GAET3</name>
<feature type="region of interest" description="Disordered" evidence="1">
    <location>
        <begin position="30"/>
        <end position="69"/>
    </location>
</feature>
<protein>
    <submittedName>
        <fullName evidence="2 3">Uncharacterized protein</fullName>
    </submittedName>
</protein>
<reference evidence="2" key="2">
    <citation type="submission" date="2010-07" db="EMBL/GenBank/DDBJ databases">
        <authorList>
            <consortium name="The Broad Institute Genome Sequencing Platform"/>
            <consortium name="Broad Institute Genome Sequencing Center for Infectious Disease"/>
            <person name="Ma L.-J."/>
            <person name="Dead R."/>
            <person name="Young S."/>
            <person name="Zeng Q."/>
            <person name="Koehrsen M."/>
            <person name="Alvarado L."/>
            <person name="Berlin A."/>
            <person name="Chapman S.B."/>
            <person name="Chen Z."/>
            <person name="Freedman E."/>
            <person name="Gellesch M."/>
            <person name="Goldberg J."/>
            <person name="Griggs A."/>
            <person name="Gujja S."/>
            <person name="Heilman E.R."/>
            <person name="Heiman D."/>
            <person name="Hepburn T."/>
            <person name="Howarth C."/>
            <person name="Jen D."/>
            <person name="Larson L."/>
            <person name="Mehta T."/>
            <person name="Neiman D."/>
            <person name="Pearson M."/>
            <person name="Roberts A."/>
            <person name="Saif S."/>
            <person name="Shea T."/>
            <person name="Shenoy N."/>
            <person name="Sisk P."/>
            <person name="Stolte C."/>
            <person name="Sykes S."/>
            <person name="Walk T."/>
            <person name="White J."/>
            <person name="Yandava C."/>
            <person name="Haas B."/>
            <person name="Nusbaum C."/>
            <person name="Birren B."/>
        </authorList>
    </citation>
    <scope>NUCLEOTIDE SEQUENCE</scope>
    <source>
        <strain evidence="2">R3-111a-1</strain>
    </source>
</reference>
<feature type="compositionally biased region" description="Basic and acidic residues" evidence="1">
    <location>
        <begin position="41"/>
        <end position="69"/>
    </location>
</feature>
<keyword evidence="4" id="KW-1185">Reference proteome</keyword>
<organism evidence="2">
    <name type="scientific">Gaeumannomyces tritici (strain R3-111a-1)</name>
    <name type="common">Wheat and barley take-all root rot fungus</name>
    <name type="synonym">Gaeumannomyces graminis var. tritici</name>
    <dbReference type="NCBI Taxonomy" id="644352"/>
    <lineage>
        <taxon>Eukaryota</taxon>
        <taxon>Fungi</taxon>
        <taxon>Dikarya</taxon>
        <taxon>Ascomycota</taxon>
        <taxon>Pezizomycotina</taxon>
        <taxon>Sordariomycetes</taxon>
        <taxon>Sordariomycetidae</taxon>
        <taxon>Magnaporthales</taxon>
        <taxon>Magnaporthaceae</taxon>
        <taxon>Gaeumannomyces</taxon>
    </lineage>
</organism>
<dbReference type="PANTHER" id="PTHR42070">
    <property type="entry name" value="FILAMENT ASSOCIATED PROTEIN, PUTATIVE (AFU_ORTHOLOGUE AFUA_8G06630)-RELATED"/>
    <property type="match status" value="1"/>
</dbReference>
<dbReference type="EnsemblFungi" id="EJT68354">
    <property type="protein sequence ID" value="EJT68354"/>
    <property type="gene ID" value="GGTG_14068"/>
</dbReference>
<dbReference type="OrthoDB" id="4505928at2759"/>
<accession>J3PKK8</accession>
<reference evidence="3" key="4">
    <citation type="journal article" date="2015" name="G3 (Bethesda)">
        <title>Genome sequences of three phytopathogenic species of the Magnaporthaceae family of fungi.</title>
        <authorList>
            <person name="Okagaki L.H."/>
            <person name="Nunes C.C."/>
            <person name="Sailsbery J."/>
            <person name="Clay B."/>
            <person name="Brown D."/>
            <person name="John T."/>
            <person name="Oh Y."/>
            <person name="Young N."/>
            <person name="Fitzgerald M."/>
            <person name="Haas B.J."/>
            <person name="Zeng Q."/>
            <person name="Young S."/>
            <person name="Adiconis X."/>
            <person name="Fan L."/>
            <person name="Levin J.Z."/>
            <person name="Mitchell T.K."/>
            <person name="Okubara P.A."/>
            <person name="Farman M.L."/>
            <person name="Kohn L.M."/>
            <person name="Birren B."/>
            <person name="Ma L.-J."/>
            <person name="Dean R.A."/>
        </authorList>
    </citation>
    <scope>NUCLEOTIDE SEQUENCE</scope>
    <source>
        <strain evidence="3">R3-111a-1</strain>
    </source>
</reference>
<dbReference type="STRING" id="644352.J3PKK8"/>
<dbReference type="GeneID" id="20354526"/>